<dbReference type="PANTHER" id="PTHR40547">
    <property type="entry name" value="SLL0298 PROTEIN"/>
    <property type="match status" value="1"/>
</dbReference>
<reference evidence="3 4" key="1">
    <citation type="submission" date="2017-08" db="EMBL/GenBank/DDBJ databases">
        <authorList>
            <person name="de Groot N.N."/>
        </authorList>
    </citation>
    <scope>NUCLEOTIDE SEQUENCE [LARGE SCALE GENOMIC DNA]</scope>
    <source>
        <strain evidence="3 4">USBA 352</strain>
    </source>
</reference>
<keyword evidence="1" id="KW-0472">Membrane</keyword>
<evidence type="ECO:0000256" key="1">
    <source>
        <dbReference type="SAM" id="Phobius"/>
    </source>
</evidence>
<dbReference type="RefSeq" id="WP_067214751.1">
    <property type="nucleotide sequence ID" value="NZ_JAJGNR010000005.1"/>
</dbReference>
<evidence type="ECO:0000313" key="3">
    <source>
        <dbReference type="EMBL" id="SOC04076.1"/>
    </source>
</evidence>
<dbReference type="Pfam" id="PF09835">
    <property type="entry name" value="DUF2062"/>
    <property type="match status" value="1"/>
</dbReference>
<feature type="domain" description="DUF2062" evidence="2">
    <location>
        <begin position="27"/>
        <end position="176"/>
    </location>
</feature>
<evidence type="ECO:0000313" key="4">
    <source>
        <dbReference type="Proteomes" id="UP000219331"/>
    </source>
</evidence>
<keyword evidence="1" id="KW-1133">Transmembrane helix</keyword>
<sequence length="197" mass="21742">MLFKRRDKPSHLERLRVAVWPRHSFARSARYFSKRVLRLTASPHAIAMGFAAGAFASITPFIGLHFLLSFVIAFVVGGNMVAAALGTVVGNPLTFPFIWASTYKVGSMILYGEAKELDHTAIDKHLDGGFLEKSLDTLLPLIKPMLVGAVPLGLITAAFFYFLVFYSVRAYQRTRRLKLSSRKLPAAVKAAARDVDA</sequence>
<keyword evidence="1" id="KW-0812">Transmembrane</keyword>
<proteinExistence type="predicted"/>
<feature type="transmembrane region" description="Helical" evidence="1">
    <location>
        <begin position="145"/>
        <end position="168"/>
    </location>
</feature>
<protein>
    <recommendedName>
        <fullName evidence="2">DUF2062 domain-containing protein</fullName>
    </recommendedName>
</protein>
<evidence type="ECO:0000259" key="2">
    <source>
        <dbReference type="Pfam" id="PF09835"/>
    </source>
</evidence>
<dbReference type="EMBL" id="OBML01000004">
    <property type="protein sequence ID" value="SOC04076.1"/>
    <property type="molecule type" value="Genomic_DNA"/>
</dbReference>
<accession>A0A285SAG1</accession>
<dbReference type="AlphaFoldDB" id="A0A285SAG1"/>
<dbReference type="Proteomes" id="UP000219331">
    <property type="component" value="Unassembled WGS sequence"/>
</dbReference>
<keyword evidence="4" id="KW-1185">Reference proteome</keyword>
<dbReference type="PANTHER" id="PTHR40547:SF1">
    <property type="entry name" value="SLL0298 PROTEIN"/>
    <property type="match status" value="1"/>
</dbReference>
<organism evidence="3 4">
    <name type="scientific">Stappia indica</name>
    <dbReference type="NCBI Taxonomy" id="538381"/>
    <lineage>
        <taxon>Bacteria</taxon>
        <taxon>Pseudomonadati</taxon>
        <taxon>Pseudomonadota</taxon>
        <taxon>Alphaproteobacteria</taxon>
        <taxon>Hyphomicrobiales</taxon>
        <taxon>Stappiaceae</taxon>
        <taxon>Stappia</taxon>
    </lineage>
</organism>
<name>A0A285SAG1_9HYPH</name>
<dbReference type="InterPro" id="IPR018639">
    <property type="entry name" value="DUF2062"/>
</dbReference>
<feature type="transmembrane region" description="Helical" evidence="1">
    <location>
        <begin position="36"/>
        <end position="58"/>
    </location>
</feature>
<gene>
    <name evidence="3" type="ORF">SAMN05421512_104316</name>
</gene>
<dbReference type="STRING" id="538381.GCA_001696535_00079"/>
<dbReference type="OrthoDB" id="7360463at2"/>